<dbReference type="GO" id="GO:0050518">
    <property type="term" value="F:2-C-methyl-D-erythritol 4-phosphate cytidylyltransferase activity"/>
    <property type="evidence" value="ECO:0007669"/>
    <property type="project" value="UniProtKB-UniRule"/>
</dbReference>
<dbReference type="GO" id="GO:0019288">
    <property type="term" value="P:isopentenyl diphosphate biosynthetic process, methylerythritol 4-phosphate pathway"/>
    <property type="evidence" value="ECO:0007669"/>
    <property type="project" value="UniProtKB-UniRule"/>
</dbReference>
<reference evidence="5 6" key="1">
    <citation type="submission" date="2019-05" db="EMBL/GenBank/DDBJ databases">
        <title>Culicoidintestinum kansasii gen. nov., sp. nov. from the gastrointestinal tract of the biting midge, Culicoides sonorensis.</title>
        <authorList>
            <person name="Neupane S."/>
            <person name="Ghosh A."/>
            <person name="Gunther S."/>
            <person name="Martin K."/>
            <person name="Zurek L."/>
        </authorList>
    </citation>
    <scope>NUCLEOTIDE SEQUENCE [LARGE SCALE GENOMIC DNA]</scope>
    <source>
        <strain evidence="5 6">CS-1</strain>
    </source>
</reference>
<dbReference type="PANTHER" id="PTHR32125:SF4">
    <property type="entry name" value="2-C-METHYL-D-ERYTHRITOL 4-PHOSPHATE CYTIDYLYLTRANSFERASE, CHLOROPLASTIC"/>
    <property type="match status" value="1"/>
</dbReference>
<evidence type="ECO:0000256" key="3">
    <source>
        <dbReference type="ARBA" id="ARBA00023229"/>
    </source>
</evidence>
<dbReference type="PANTHER" id="PTHR32125">
    <property type="entry name" value="2-C-METHYL-D-ERYTHRITOL 4-PHOSPHATE CYTIDYLYLTRANSFERASE, CHLOROPLASTIC"/>
    <property type="match status" value="1"/>
</dbReference>
<dbReference type="EMBL" id="VBWP01000001">
    <property type="protein sequence ID" value="TLG77157.1"/>
    <property type="molecule type" value="Genomic_DNA"/>
</dbReference>
<dbReference type="Pfam" id="PF01128">
    <property type="entry name" value="IspD"/>
    <property type="match status" value="1"/>
</dbReference>
<keyword evidence="3 4" id="KW-0414">Isoprene biosynthesis</keyword>
<dbReference type="InterPro" id="IPR050088">
    <property type="entry name" value="IspD/TarI_cytidylyltransf_bact"/>
</dbReference>
<dbReference type="Proteomes" id="UP000306912">
    <property type="component" value="Unassembled WGS sequence"/>
</dbReference>
<accession>A0A5R8QIS9</accession>
<dbReference type="InterPro" id="IPR034683">
    <property type="entry name" value="IspD/TarI"/>
</dbReference>
<comment type="caution">
    <text evidence="5">The sequence shown here is derived from an EMBL/GenBank/DDBJ whole genome shotgun (WGS) entry which is preliminary data.</text>
</comment>
<dbReference type="InParanoid" id="A0A5R8QIS9"/>
<protein>
    <recommendedName>
        <fullName evidence="4">2-C-methyl-D-erythritol 4-phosphate cytidylyltransferase</fullName>
        <ecNumber evidence="4">2.7.7.60</ecNumber>
    </recommendedName>
    <alternativeName>
        <fullName evidence="4">4-diphosphocytidyl-2C-methyl-D-erythritol synthase</fullName>
    </alternativeName>
    <alternativeName>
        <fullName evidence="4">MEP cytidylyltransferase</fullName>
        <shortName evidence="4">MCT</shortName>
    </alternativeName>
</protein>
<keyword evidence="6" id="KW-1185">Reference proteome</keyword>
<dbReference type="SUPFAM" id="SSF53448">
    <property type="entry name" value="Nucleotide-diphospho-sugar transferases"/>
    <property type="match status" value="1"/>
</dbReference>
<dbReference type="UniPathway" id="UPA00056">
    <property type="reaction ID" value="UER00093"/>
</dbReference>
<evidence type="ECO:0000313" key="5">
    <source>
        <dbReference type="EMBL" id="TLG77157.1"/>
    </source>
</evidence>
<dbReference type="FunCoup" id="A0A5R8QIS9">
    <property type="interactions" value="255"/>
</dbReference>
<dbReference type="EC" id="2.7.7.60" evidence="4"/>
<proteinExistence type="inferred from homology"/>
<dbReference type="NCBIfam" id="TIGR00453">
    <property type="entry name" value="ispD"/>
    <property type="match status" value="1"/>
</dbReference>
<dbReference type="CDD" id="cd02516">
    <property type="entry name" value="CDP-ME_synthetase"/>
    <property type="match status" value="1"/>
</dbReference>
<dbReference type="InterPro" id="IPR001228">
    <property type="entry name" value="IspD"/>
</dbReference>
<dbReference type="InterPro" id="IPR029044">
    <property type="entry name" value="Nucleotide-diphossugar_trans"/>
</dbReference>
<evidence type="ECO:0000256" key="2">
    <source>
        <dbReference type="ARBA" id="ARBA00022695"/>
    </source>
</evidence>
<comment type="catalytic activity">
    <reaction evidence="4">
        <text>2-C-methyl-D-erythritol 4-phosphate + CTP + H(+) = 4-CDP-2-C-methyl-D-erythritol + diphosphate</text>
        <dbReference type="Rhea" id="RHEA:13429"/>
        <dbReference type="ChEBI" id="CHEBI:15378"/>
        <dbReference type="ChEBI" id="CHEBI:33019"/>
        <dbReference type="ChEBI" id="CHEBI:37563"/>
        <dbReference type="ChEBI" id="CHEBI:57823"/>
        <dbReference type="ChEBI" id="CHEBI:58262"/>
        <dbReference type="EC" id="2.7.7.60"/>
    </reaction>
</comment>
<evidence type="ECO:0000313" key="6">
    <source>
        <dbReference type="Proteomes" id="UP000306912"/>
    </source>
</evidence>
<comment type="pathway">
    <text evidence="4">Isoprenoid biosynthesis; isopentenyl diphosphate biosynthesis via DXP pathway; isopentenyl diphosphate from 1-deoxy-D-xylulose 5-phosphate: step 2/6.</text>
</comment>
<name>A0A5R8QIS9_9FIRM</name>
<dbReference type="Gene3D" id="3.90.550.10">
    <property type="entry name" value="Spore Coat Polysaccharide Biosynthesis Protein SpsA, Chain A"/>
    <property type="match status" value="1"/>
</dbReference>
<feature type="site" description="Transition state stabilizer" evidence="4">
    <location>
        <position position="14"/>
    </location>
</feature>
<feature type="site" description="Transition state stabilizer" evidence="4">
    <location>
        <position position="21"/>
    </location>
</feature>
<comment type="function">
    <text evidence="4">Catalyzes the formation of 4-diphosphocytidyl-2-C-methyl-D-erythritol from CTP and 2-C-methyl-D-erythritol 4-phosphate (MEP).</text>
</comment>
<dbReference type="AlphaFoldDB" id="A0A5R8QIS9"/>
<keyword evidence="2 4" id="KW-0548">Nucleotidyltransferase</keyword>
<keyword evidence="1 4" id="KW-0808">Transferase</keyword>
<dbReference type="OrthoDB" id="9806837at2"/>
<dbReference type="FunFam" id="3.90.550.10:FF:000003">
    <property type="entry name" value="2-C-methyl-D-erythritol 4-phosphate cytidylyltransferase"/>
    <property type="match status" value="1"/>
</dbReference>
<sequence>MYDAIILLAGSGQRSGLSYNKVFYEVNEKPLYAYSLDVFLQDKDCKNIIFVCRAEDTDIVLDYFEEQSIDKQKVEFVVGGLTRQESVLNGLKKVKAEFVFIHDGARPCINLELIERMKKELVYEKAVIAGIKATDTLKLIDAFGDVDKTIDREKVVQAQTPQAFNSDLIIKAYEVAASEKFVATDCASVVEYVNSARIEFVEGSRWNIKVTTADDLDVITYLLSKGE</sequence>
<gene>
    <name evidence="4 5" type="primary">ispD</name>
    <name evidence="5" type="ORF">FEZ08_00635</name>
</gene>
<comment type="similarity">
    <text evidence="4">Belongs to the IspD/TarI cytidylyltransferase family. IspD subfamily.</text>
</comment>
<evidence type="ECO:0000256" key="4">
    <source>
        <dbReference type="HAMAP-Rule" id="MF_00108"/>
    </source>
</evidence>
<feature type="site" description="Positions MEP for the nucleophilic attack" evidence="4">
    <location>
        <position position="209"/>
    </location>
</feature>
<dbReference type="HAMAP" id="MF_00108">
    <property type="entry name" value="IspD"/>
    <property type="match status" value="1"/>
</dbReference>
<feature type="site" description="Positions MEP for the nucleophilic attack" evidence="4">
    <location>
        <position position="152"/>
    </location>
</feature>
<evidence type="ECO:0000256" key="1">
    <source>
        <dbReference type="ARBA" id="ARBA00022679"/>
    </source>
</evidence>
<organism evidence="5 6">
    <name type="scientific">Culicoidibacter larvae</name>
    <dbReference type="NCBI Taxonomy" id="2579976"/>
    <lineage>
        <taxon>Bacteria</taxon>
        <taxon>Bacillati</taxon>
        <taxon>Bacillota</taxon>
        <taxon>Culicoidibacteria</taxon>
        <taxon>Culicoidibacterales</taxon>
        <taxon>Culicoidibacteraceae</taxon>
        <taxon>Culicoidibacter</taxon>
    </lineage>
</organism>
<dbReference type="RefSeq" id="WP_138189766.1">
    <property type="nucleotide sequence ID" value="NZ_VBWP01000001.1"/>
</dbReference>